<gene>
    <name evidence="3" type="primary">nat</name>
    <name evidence="3" type="ORF">J8TS2_25030</name>
</gene>
<dbReference type="SUPFAM" id="SSF54001">
    <property type="entry name" value="Cysteine proteinases"/>
    <property type="match status" value="1"/>
</dbReference>
<dbReference type="Pfam" id="PF00797">
    <property type="entry name" value="Acetyltransf_2"/>
    <property type="match status" value="1"/>
</dbReference>
<organism evidence="3 4">
    <name type="scientific">Lederbergia ruris</name>
    <dbReference type="NCBI Taxonomy" id="217495"/>
    <lineage>
        <taxon>Bacteria</taxon>
        <taxon>Bacillati</taxon>
        <taxon>Bacillota</taxon>
        <taxon>Bacilli</taxon>
        <taxon>Bacillales</taxon>
        <taxon>Bacillaceae</taxon>
        <taxon>Lederbergia</taxon>
    </lineage>
</organism>
<dbReference type="Gene3D" id="3.30.2140.10">
    <property type="entry name" value="Arylamine N-acetyltransferase"/>
    <property type="match status" value="1"/>
</dbReference>
<reference evidence="3 4" key="1">
    <citation type="submission" date="2021-03" db="EMBL/GenBank/DDBJ databases">
        <title>Antimicrobial resistance genes in bacteria isolated from Japanese honey, and their potential for conferring macrolide and lincosamide resistance in the American foulbrood pathogen Paenibacillus larvae.</title>
        <authorList>
            <person name="Okamoto M."/>
            <person name="Kumagai M."/>
            <person name="Kanamori H."/>
            <person name="Takamatsu D."/>
        </authorList>
    </citation>
    <scope>NUCLEOTIDE SEQUENCE [LARGE SCALE GENOMIC DNA]</scope>
    <source>
        <strain evidence="3 4">J8TS2</strain>
    </source>
</reference>
<comment type="similarity">
    <text evidence="1 2">Belongs to the arylamine N-acetyltransferase family.</text>
</comment>
<keyword evidence="4" id="KW-1185">Reference proteome</keyword>
<dbReference type="InterPro" id="IPR038765">
    <property type="entry name" value="Papain-like_cys_pep_sf"/>
</dbReference>
<dbReference type="PANTHER" id="PTHR11786">
    <property type="entry name" value="N-HYDROXYARYLAMINE O-ACETYLTRANSFERASE"/>
    <property type="match status" value="1"/>
</dbReference>
<comment type="caution">
    <text evidence="3">The sequence shown here is derived from an EMBL/GenBank/DDBJ whole genome shotgun (WGS) entry which is preliminary data.</text>
</comment>
<name>A0ABQ4KL43_9BACI</name>
<dbReference type="InterPro" id="IPR001447">
    <property type="entry name" value="Arylamine_N-AcTrfase"/>
</dbReference>
<accession>A0ABQ4KL43</accession>
<evidence type="ECO:0000313" key="4">
    <source>
        <dbReference type="Proteomes" id="UP000679950"/>
    </source>
</evidence>
<dbReference type="Proteomes" id="UP000679950">
    <property type="component" value="Unassembled WGS sequence"/>
</dbReference>
<dbReference type="PRINTS" id="PR01543">
    <property type="entry name" value="ANATRNSFRASE"/>
</dbReference>
<protein>
    <submittedName>
        <fullName evidence="3">Arylamine N-acetyltransferase</fullName>
    </submittedName>
</protein>
<evidence type="ECO:0000313" key="3">
    <source>
        <dbReference type="EMBL" id="GIN58184.1"/>
    </source>
</evidence>
<proteinExistence type="inferred from homology"/>
<dbReference type="Gene3D" id="2.40.128.150">
    <property type="entry name" value="Cysteine proteinases"/>
    <property type="match status" value="1"/>
</dbReference>
<dbReference type="EMBL" id="BORB01000020">
    <property type="protein sequence ID" value="GIN58184.1"/>
    <property type="molecule type" value="Genomic_DNA"/>
</dbReference>
<sequence>MVEKLDVNAYLERIGYEGTLDNSAQTLAQLQNCHLHTVPYENLDILQNVPLSLEIPDLYEKIVVQRRGGYCFELNALFSWLLRELGFPVTDYFARFWRDEPNPPPKRRHHVLKVEAEGKNYLCDVGVGGIVPRKPIKMVEGLVQTQGDEVYKLEKVPKFGWMLYEKKQKQWREIFSFTEEPQLAKDYIMASFWCEHAPESIFTKEAMIAIRTKEGRNSVSGKEFRIFTDDQVHAFTPSSNQEYKQALQTYFGIVLSDEAGDHF</sequence>
<evidence type="ECO:0000256" key="1">
    <source>
        <dbReference type="ARBA" id="ARBA00006547"/>
    </source>
</evidence>
<dbReference type="PANTHER" id="PTHR11786:SF0">
    <property type="entry name" value="ARYLAMINE N-ACETYLTRANSFERASE 4-RELATED"/>
    <property type="match status" value="1"/>
</dbReference>
<dbReference type="RefSeq" id="WP_158321334.1">
    <property type="nucleotide sequence ID" value="NZ_BORB01000020.1"/>
</dbReference>
<evidence type="ECO:0000256" key="2">
    <source>
        <dbReference type="RuleBase" id="RU003452"/>
    </source>
</evidence>